<gene>
    <name evidence="1" type="ORF">BPOR_0170g00050</name>
</gene>
<dbReference type="EMBL" id="PQXO01000170">
    <property type="protein sequence ID" value="TGO88313.1"/>
    <property type="molecule type" value="Genomic_DNA"/>
</dbReference>
<evidence type="ECO:0000313" key="2">
    <source>
        <dbReference type="Proteomes" id="UP000297280"/>
    </source>
</evidence>
<accession>A0A4Z1KV49</accession>
<organism evidence="1 2">
    <name type="scientific">Botrytis porri</name>
    <dbReference type="NCBI Taxonomy" id="87229"/>
    <lineage>
        <taxon>Eukaryota</taxon>
        <taxon>Fungi</taxon>
        <taxon>Dikarya</taxon>
        <taxon>Ascomycota</taxon>
        <taxon>Pezizomycotina</taxon>
        <taxon>Leotiomycetes</taxon>
        <taxon>Helotiales</taxon>
        <taxon>Sclerotiniaceae</taxon>
        <taxon>Botrytis</taxon>
    </lineage>
</organism>
<dbReference type="InterPro" id="IPR053143">
    <property type="entry name" value="Arylsulfate_ST"/>
</dbReference>
<proteinExistence type="predicted"/>
<evidence type="ECO:0008006" key="3">
    <source>
        <dbReference type="Google" id="ProtNLM"/>
    </source>
</evidence>
<evidence type="ECO:0000313" key="1">
    <source>
        <dbReference type="EMBL" id="TGO88313.1"/>
    </source>
</evidence>
<keyword evidence="2" id="KW-1185">Reference proteome</keyword>
<name>A0A4Z1KV49_9HELO</name>
<dbReference type="STRING" id="87229.A0A4Z1KV49"/>
<dbReference type="PANTHER" id="PTHR35340">
    <property type="entry name" value="PQQ ENZYME REPEAT PROTEIN-RELATED"/>
    <property type="match status" value="1"/>
</dbReference>
<dbReference type="Pfam" id="PF14269">
    <property type="entry name" value="Arylsulfotran_2"/>
    <property type="match status" value="1"/>
</dbReference>
<dbReference type="Proteomes" id="UP000297280">
    <property type="component" value="Unassembled WGS sequence"/>
</dbReference>
<comment type="caution">
    <text evidence="1">The sequence shown here is derived from an EMBL/GenBank/DDBJ whole genome shotgun (WGS) entry which is preliminary data.</text>
</comment>
<dbReference type="InterPro" id="IPR039535">
    <property type="entry name" value="ASST-like"/>
</dbReference>
<dbReference type="PANTHER" id="PTHR35340:SF6">
    <property type="entry name" value="ASST-DOMAIN-CONTAINING PROTEIN"/>
    <property type="match status" value="1"/>
</dbReference>
<reference evidence="1 2" key="1">
    <citation type="submission" date="2017-12" db="EMBL/GenBank/DDBJ databases">
        <title>Comparative genomics of Botrytis spp.</title>
        <authorList>
            <person name="Valero-Jimenez C.A."/>
            <person name="Tapia P."/>
            <person name="Veloso J."/>
            <person name="Silva-Moreno E."/>
            <person name="Staats M."/>
            <person name="Valdes J.H."/>
            <person name="Van Kan J.A.L."/>
        </authorList>
    </citation>
    <scope>NUCLEOTIDE SEQUENCE [LARGE SCALE GENOMIC DNA]</scope>
    <source>
        <strain evidence="1 2">MUCL3349</strain>
    </source>
</reference>
<sequence length="433" mass="48361">MSLSATLNLWPTQRYHTVDFRPPTFNVTKTGETQSGLIFITPALRHINESSSKAAISAVGPIQTDAFGIFTEDGQLVWQGPHALRKEYTPDFGVVTRNFMAQYYMGKPVLTYRSGLGSNNGMGYGNITILDDTYTPITTICPKLGLLTPPSANLTDPIWFADFHETPVGGPSLGYVYDSQFYEIDIATGNIVFNWSSVASEIPITYSELRPGVNSGTGLNSSDPFDWFRLNSISSVGDGYLINSRTCWTTWYLSSAGEIQWQIEGNNTEGQSNFFVPEEANFEWQHDARISNNTNTSAVLRYFNNRNNEFSDRSVFNQSNGLRLSLNLVDKTLVVEKTLTDPAYRNFPNSQRSFGPLENGNTFIGWGAVARLTEFGPDGDNVVRLRIQFGYDHAQSFRAYKQSWNATPFWNPDVVGLNDTAYMSWNGATDHTT</sequence>
<protein>
    <recommendedName>
        <fullName evidence="3">ASST-domain-containing protein</fullName>
    </recommendedName>
</protein>
<dbReference type="AlphaFoldDB" id="A0A4Z1KV49"/>